<dbReference type="GO" id="GO:0005802">
    <property type="term" value="C:trans-Golgi network"/>
    <property type="evidence" value="ECO:0007669"/>
    <property type="project" value="TreeGrafter"/>
</dbReference>
<dbReference type="InterPro" id="IPR056459">
    <property type="entry name" value="TPR_DOP1"/>
</dbReference>
<feature type="compositionally biased region" description="Low complexity" evidence="4">
    <location>
        <begin position="1635"/>
        <end position="1657"/>
    </location>
</feature>
<dbReference type="Pfam" id="PF24601">
    <property type="entry name" value="TPR_DOP1"/>
    <property type="match status" value="1"/>
</dbReference>
<protein>
    <submittedName>
        <fullName evidence="8">Uncharacterized protein</fullName>
    </submittedName>
</protein>
<evidence type="ECO:0000256" key="2">
    <source>
        <dbReference type="ARBA" id="ARBA00022927"/>
    </source>
</evidence>
<keyword evidence="2" id="KW-0653">Protein transport</keyword>
<comment type="similarity">
    <text evidence="3">Belongs to the DOP1 family.</text>
</comment>
<evidence type="ECO:0000256" key="4">
    <source>
        <dbReference type="SAM" id="MobiDB-lite"/>
    </source>
</evidence>
<feature type="region of interest" description="Disordered" evidence="4">
    <location>
        <begin position="1634"/>
        <end position="1708"/>
    </location>
</feature>
<dbReference type="EMBL" id="KE346364">
    <property type="protein sequence ID" value="KJE92789.1"/>
    <property type="molecule type" value="Genomic_DNA"/>
</dbReference>
<dbReference type="InterPro" id="IPR016024">
    <property type="entry name" value="ARM-type_fold"/>
</dbReference>
<name>A0A0D2X2L9_CAPO3</name>
<feature type="domain" description="DOP1-like TPR" evidence="7">
    <location>
        <begin position="1362"/>
        <end position="1483"/>
    </location>
</feature>
<dbReference type="OrthoDB" id="297643at2759"/>
<dbReference type="Pfam" id="PF04118">
    <property type="entry name" value="Dopey_N"/>
    <property type="match status" value="1"/>
</dbReference>
<organism evidence="8 9">
    <name type="scientific">Capsaspora owczarzaki (strain ATCC 30864)</name>
    <dbReference type="NCBI Taxonomy" id="595528"/>
    <lineage>
        <taxon>Eukaryota</taxon>
        <taxon>Filasterea</taxon>
        <taxon>Capsaspora</taxon>
    </lineage>
</organism>
<feature type="compositionally biased region" description="Polar residues" evidence="4">
    <location>
        <begin position="556"/>
        <end position="574"/>
    </location>
</feature>
<dbReference type="GO" id="GO:0006895">
    <property type="term" value="P:Golgi to endosome transport"/>
    <property type="evidence" value="ECO:0007669"/>
    <property type="project" value="InterPro"/>
</dbReference>
<dbReference type="Pfam" id="PF24598">
    <property type="entry name" value="DOP1_C"/>
    <property type="match status" value="1"/>
</dbReference>
<dbReference type="InParanoid" id="A0A0D2X2L9"/>
<evidence type="ECO:0000313" key="9">
    <source>
        <dbReference type="Proteomes" id="UP000008743"/>
    </source>
</evidence>
<dbReference type="SUPFAM" id="SSF48371">
    <property type="entry name" value="ARM repeat"/>
    <property type="match status" value="1"/>
</dbReference>
<feature type="compositionally biased region" description="Low complexity" evidence="4">
    <location>
        <begin position="968"/>
        <end position="983"/>
    </location>
</feature>
<feature type="region of interest" description="Disordered" evidence="4">
    <location>
        <begin position="1119"/>
        <end position="1141"/>
    </location>
</feature>
<dbReference type="PANTHER" id="PTHR14042:SF24">
    <property type="entry name" value="PROTEIN DOPEY-1 HOMOLOG"/>
    <property type="match status" value="1"/>
</dbReference>
<sequence length="2528" mass="270520">MHVPAQQQLKAYAAAMDKTLKAFDNCKEWADLIWFLGKVHKLLQSFPSHRAVPFKTIFAKRLAQCLNPALPSGVHAKAIEVYDLAFFNMGPIVLARDLVLYSAGLFPLLALAASPVKPLLLQLYEKHLVPLGAALLPSLRGVVLALLPGLEEGSEHLEQTLAIMDRLATALQPHTLHSAVWHSIVTSPAHRVHAITYLLSTLTQRDMSDSLIRSDPALIIGAVRSALSDTNVLVQRGTLDLLTATLSLYAMAPSSPSSGNGPDDRAPVPLLQDTHCIELLRAALLVVLRRDASLNRRLVAWILDNRNDAPATGSASTTPLPTPPISISASALDSSLGQDPKQLLELPAPSSDEGRGFQGRGQRLLTSAIASLFQQDYDDARTATQPYRVVMVLLDHPQIFGSVMDAVLPVILQSLFTQCRARPDQADTLIKTANLLFSNLTVGAVWRCCGTLVNSLCNSDSSNVSQLQLAADPSRSSQLTPSASQSVSGAALPFHVPAQLHASLEEGERLEVAIVEFLLDAVPVAVGVVEAPKVASRTHSRHQSQSSMSSIDDVPSFTSNPVDSEGSQPELSNSPMNLLGPLMQPLLHVLARDCAKGLHEYVPQVVDLLCRLLPVCIPLELGETTVAIHQQPSAATRRILECVAKSQTILCDSLVTLLTPSGWQSQRHDERTSLALASTLRLFLSVMARPVPVELLVKSEPPSVGLHRDSAESNRRGYHSPRQLGPSLQKIWSDCALGFSADVLVDLLQQCISHTDITVVCASATACLDLVETCLGVDGRFAHAWDANAAASFGACLLHESVKARLHVSSFYTFGFSVLWEFLSPVFSDFAGDVSELLWRFHLNSPDQGCEAFLVRRMSGLVAGASTTDLPLRPTSSASPSTLFDASSRPQSAAAEGLREARSASPSATPEICTVCNFLIAQDTKHARVEHLARFVAFWHHTDAQAWEYREATMWAVHAGSAQPSEQASQSTAHSTTATATPSRRQGLAANAGSGPGSATASLHLMPSIKGHRSLMKCVFLMLEALDDPLPCAQTLARSWGSKSMRDNLLRLVEPMLLELLGDPNSLAISLEAHRHATATARTTVETQLSLEFAYRSREVPSAISAMLLPSVVESMHASSSGGGSSSSGSSSATPATAGVSSLPPSQLYYRRPYDALRRGRILRTFSQLAQLEPRIFLLSLIKMDVSSLTIYHLHALHTLAMELPVDRPSSFFSPPVVPSDLTVASLAALLGKKTAGGAPHPKRLPALFDVLADTCLRVLASAYPAGDASTATSQLVLYRHLFAILTPQDRANHHSAQVAAATLLGHLFETLVKEIGDAVSAAAGSSGQQRSSSSPNILKLPNWLVLTLRRKRFSGVQELVLSHLAAAVRQHDAQMQLSLLHALLQLVRVNDVYHRYRGLEQQSAENASASSGGGSGQFPTLVNIVSSPVFLETIVQGLSDTTISLVHPHWISFILKTLPLVPNSSSNVVNAVLSCLCSNIVAHCNGGHAAALPDTHRPSGPSLAQLTIWLQGLLDLTGGFIRSDSGSTIATDASATNGSTSATSNTSAPSSTRRAISGGFASGGKLLNDFMSIFSTDVAGSAAISATPRQEAINAIIGNLPTLLHAVLCVCCALEIDFDSKLKHLFASSLDAGSTATRPSVSPSTATTTSSSSGHPTAHHTRQQPAEGPRRGSAASPRKEGFRRSSAAAAHASHSRADPSDTRREAAFGSASKLELLDALSEADGRIHTKRSLAHRGHQQHAPQPHASASSSSWAFGLSADRLLPESTLVQEAAHSSLLTLLRRLLLPFAERHSIDFVAALAVVWQQHGTSPFSCFATEQQPTPGAQSPVSSIFYPSSASSLISSLAASAAAELVSSGLTQLQQMLVFVLIELELLPASILLGSAERAFVQYTQPQLREKQLRRDGVQSFLVVDNALLHMVNVVLHATAQDALQYQLAVHSGHSRGNASVNASAPPGLAASGAAASSNSGALTKASHAKAATTPVTELVEAWPAAASLIRTVTTPQVPGPSSISPLLALTLADIVSRHVLPFEDKTQRRELFDVVQRAVDASLAIACSAIEASTWLKKSVGPVFAHDEQAPSAEGLAASSGHHQQMHMHPTLALPAATSPSDTGKSPSRFSGLGIHVIARVLPGLLALTHSAPEDEDKLVALLTPVVAALSPYLRLRSSSSSASSSAETPSAASASAASAPGLAGDTLGLTSAAAHYRAAVFFMRYLAELPATLRAWKKEVFELFLEDGFFKMPDPACVAHWRRILDALLSYDKSCLALLLSRTVVTSATPLNLFASREQEVHLRASMLRCLTFVLLCGETDQYVRVLPTFQEHLIESLRMSDADELHIQVFLALRVLLLRVSPVNLTSFWPIILTELIRILTITLENAAAVPSGLEVVVPRTMPNPNAVGVVLAACKLLDLLLLLPLEHFPLHRWAFVDETGGALHDQDVALQVFRPLLEQLAVEVPSSNLWTPYTPEAMSHRARPMLLMRTINALSDLHPFFAHSSHFAFINDTQERRPDLAFIERCVSLDFADV</sequence>
<dbReference type="InterPro" id="IPR056457">
    <property type="entry name" value="DOP1_C"/>
</dbReference>
<feature type="region of interest" description="Disordered" evidence="4">
    <location>
        <begin position="1733"/>
        <end position="1752"/>
    </location>
</feature>
<proteinExistence type="inferred from homology"/>
<feature type="domain" description="DOP1 N-terminal" evidence="5">
    <location>
        <begin position="7"/>
        <end position="305"/>
    </location>
</feature>
<feature type="compositionally biased region" description="Low complexity" evidence="4">
    <location>
        <begin position="1741"/>
        <end position="1752"/>
    </location>
</feature>
<feature type="region of interest" description="Disordered" evidence="4">
    <location>
        <begin position="310"/>
        <end position="332"/>
    </location>
</feature>
<dbReference type="Proteomes" id="UP000008743">
    <property type="component" value="Unassembled WGS sequence"/>
</dbReference>
<dbReference type="InterPro" id="IPR040314">
    <property type="entry name" value="DOP1"/>
</dbReference>
<dbReference type="STRING" id="595528.A0A0D2X2L9"/>
<evidence type="ECO:0000259" key="6">
    <source>
        <dbReference type="Pfam" id="PF24598"/>
    </source>
</evidence>
<evidence type="ECO:0000313" key="8">
    <source>
        <dbReference type="EMBL" id="KJE92789.1"/>
    </source>
</evidence>
<keyword evidence="9" id="KW-1185">Reference proteome</keyword>
<evidence type="ECO:0000256" key="1">
    <source>
        <dbReference type="ARBA" id="ARBA00022448"/>
    </source>
</evidence>
<dbReference type="GO" id="GO:0005768">
    <property type="term" value="C:endosome"/>
    <property type="evidence" value="ECO:0007669"/>
    <property type="project" value="TreeGrafter"/>
</dbReference>
<feature type="region of interest" description="Disordered" evidence="4">
    <location>
        <begin position="960"/>
        <end position="997"/>
    </location>
</feature>
<feature type="compositionally biased region" description="Basic and acidic residues" evidence="4">
    <location>
        <begin position="1696"/>
        <end position="1707"/>
    </location>
</feature>
<gene>
    <name evidence="8" type="ORF">CAOG_003688</name>
</gene>
<evidence type="ECO:0000256" key="3">
    <source>
        <dbReference type="ARBA" id="ARBA00046326"/>
    </source>
</evidence>
<dbReference type="InterPro" id="IPR007249">
    <property type="entry name" value="DOP1_N"/>
</dbReference>
<evidence type="ECO:0000259" key="5">
    <source>
        <dbReference type="Pfam" id="PF04118"/>
    </source>
</evidence>
<feature type="region of interest" description="Disordered" evidence="4">
    <location>
        <begin position="535"/>
        <end position="574"/>
    </location>
</feature>
<reference evidence="9" key="1">
    <citation type="submission" date="2011-02" db="EMBL/GenBank/DDBJ databases">
        <title>The Genome Sequence of Capsaspora owczarzaki ATCC 30864.</title>
        <authorList>
            <person name="Russ C."/>
            <person name="Cuomo C."/>
            <person name="Burger G."/>
            <person name="Gray M.W."/>
            <person name="Holland P.W.H."/>
            <person name="King N."/>
            <person name="Lang F.B.F."/>
            <person name="Roger A.J."/>
            <person name="Ruiz-Trillo I."/>
            <person name="Young S.K."/>
            <person name="Zeng Q."/>
            <person name="Gargeya S."/>
            <person name="Alvarado L."/>
            <person name="Berlin A."/>
            <person name="Chapman S.B."/>
            <person name="Chen Z."/>
            <person name="Freedman E."/>
            <person name="Gellesch M."/>
            <person name="Goldberg J."/>
            <person name="Griggs A."/>
            <person name="Gujja S."/>
            <person name="Heilman E."/>
            <person name="Heiman D."/>
            <person name="Howarth C."/>
            <person name="Mehta T."/>
            <person name="Neiman D."/>
            <person name="Pearson M."/>
            <person name="Roberts A."/>
            <person name="Saif S."/>
            <person name="Shea T."/>
            <person name="Shenoy N."/>
            <person name="Sisk P."/>
            <person name="Stolte C."/>
            <person name="Sykes S."/>
            <person name="White J."/>
            <person name="Yandava C."/>
            <person name="Haas B."/>
            <person name="Nusbaum C."/>
            <person name="Birren B."/>
        </authorList>
    </citation>
    <scope>NUCLEOTIDE SEQUENCE</scope>
    <source>
        <strain evidence="9">ATCC 30864</strain>
    </source>
</reference>
<keyword evidence="1" id="KW-0813">Transport</keyword>
<dbReference type="PANTHER" id="PTHR14042">
    <property type="entry name" value="DOPEY-RELATED"/>
    <property type="match status" value="1"/>
</dbReference>
<dbReference type="GO" id="GO:0005829">
    <property type="term" value="C:cytosol"/>
    <property type="evidence" value="ECO:0007669"/>
    <property type="project" value="GOC"/>
</dbReference>
<accession>A0A0D2X2L9</accession>
<dbReference type="eggNOG" id="KOG3613">
    <property type="taxonomic scope" value="Eukaryota"/>
</dbReference>
<dbReference type="GO" id="GO:0015031">
    <property type="term" value="P:protein transport"/>
    <property type="evidence" value="ECO:0007669"/>
    <property type="project" value="UniProtKB-KW"/>
</dbReference>
<evidence type="ECO:0000259" key="7">
    <source>
        <dbReference type="Pfam" id="PF24601"/>
    </source>
</evidence>
<feature type="domain" description="DOP1-like C-terminal" evidence="6">
    <location>
        <begin position="2214"/>
        <end position="2503"/>
    </location>
</feature>